<sequence>GTDLVQGWLSARLDVEEEYGGGCASTARRPREIKQSDLRGCRWLIRRGSASSIVENEQPETSGVLRSYSDWVLKTS</sequence>
<feature type="non-terminal residue" evidence="1">
    <location>
        <position position="76"/>
    </location>
</feature>
<reference evidence="1" key="1">
    <citation type="submission" date="2021-06" db="EMBL/GenBank/DDBJ databases">
        <authorList>
            <person name="Kallberg Y."/>
            <person name="Tangrot J."/>
            <person name="Rosling A."/>
        </authorList>
    </citation>
    <scope>NUCLEOTIDE SEQUENCE</scope>
    <source>
        <strain evidence="1">AU212A</strain>
    </source>
</reference>
<evidence type="ECO:0000313" key="1">
    <source>
        <dbReference type="EMBL" id="CAG8723823.1"/>
    </source>
</evidence>
<proteinExistence type="predicted"/>
<organism evidence="1 2">
    <name type="scientific">Scutellospora calospora</name>
    <dbReference type="NCBI Taxonomy" id="85575"/>
    <lineage>
        <taxon>Eukaryota</taxon>
        <taxon>Fungi</taxon>
        <taxon>Fungi incertae sedis</taxon>
        <taxon>Mucoromycota</taxon>
        <taxon>Glomeromycotina</taxon>
        <taxon>Glomeromycetes</taxon>
        <taxon>Diversisporales</taxon>
        <taxon>Gigasporaceae</taxon>
        <taxon>Scutellospora</taxon>
    </lineage>
</organism>
<comment type="caution">
    <text evidence="1">The sequence shown here is derived from an EMBL/GenBank/DDBJ whole genome shotgun (WGS) entry which is preliminary data.</text>
</comment>
<dbReference type="EMBL" id="CAJVPM010048824">
    <property type="protein sequence ID" value="CAG8723823.1"/>
    <property type="molecule type" value="Genomic_DNA"/>
</dbReference>
<dbReference type="Proteomes" id="UP000789860">
    <property type="component" value="Unassembled WGS sequence"/>
</dbReference>
<accession>A0ACA9PV00</accession>
<name>A0ACA9PV00_9GLOM</name>
<gene>
    <name evidence="1" type="ORF">SCALOS_LOCUS11359</name>
</gene>
<protein>
    <submittedName>
        <fullName evidence="1">4811_t:CDS:1</fullName>
    </submittedName>
</protein>
<feature type="non-terminal residue" evidence="1">
    <location>
        <position position="1"/>
    </location>
</feature>
<keyword evidence="2" id="KW-1185">Reference proteome</keyword>
<evidence type="ECO:0000313" key="2">
    <source>
        <dbReference type="Proteomes" id="UP000789860"/>
    </source>
</evidence>